<evidence type="ECO:0000256" key="6">
    <source>
        <dbReference type="SAM" id="Coils"/>
    </source>
</evidence>
<dbReference type="InterPro" id="IPR005124">
    <property type="entry name" value="V-ATPase_G"/>
</dbReference>
<keyword evidence="4 5" id="KW-0406">Ion transport</keyword>
<dbReference type="GO" id="GO:0046961">
    <property type="term" value="F:proton-transporting ATPase activity, rotational mechanism"/>
    <property type="evidence" value="ECO:0007669"/>
    <property type="project" value="InterPro"/>
</dbReference>
<reference evidence="7" key="2">
    <citation type="journal article" date="2023" name="IMA Fungus">
        <title>Comparative genomic study of the Penicillium genus elucidates a diverse pangenome and 15 lateral gene transfer events.</title>
        <authorList>
            <person name="Petersen C."/>
            <person name="Sorensen T."/>
            <person name="Nielsen M.R."/>
            <person name="Sondergaard T.E."/>
            <person name="Sorensen J.L."/>
            <person name="Fitzpatrick D.A."/>
            <person name="Frisvad J.C."/>
            <person name="Nielsen K.L."/>
        </authorList>
    </citation>
    <scope>NUCLEOTIDE SEQUENCE</scope>
    <source>
        <strain evidence="7">IBT 16849</strain>
    </source>
</reference>
<dbReference type="GO" id="GO:0016887">
    <property type="term" value="F:ATP hydrolysis activity"/>
    <property type="evidence" value="ECO:0007669"/>
    <property type="project" value="TreeGrafter"/>
</dbReference>
<keyword evidence="8" id="KW-1185">Reference proteome</keyword>
<evidence type="ECO:0000256" key="1">
    <source>
        <dbReference type="ARBA" id="ARBA00010066"/>
    </source>
</evidence>
<dbReference type="PANTHER" id="PTHR12713:SF11">
    <property type="entry name" value="V-TYPE PROTON ATPASE SUBUNIT G"/>
    <property type="match status" value="1"/>
</dbReference>
<keyword evidence="3 5" id="KW-0375">Hydrogen ion transport</keyword>
<evidence type="ECO:0000256" key="5">
    <source>
        <dbReference type="RuleBase" id="RU364019"/>
    </source>
</evidence>
<dbReference type="FunFam" id="1.20.5.620:FF:000004">
    <property type="entry name" value="V-type proton ATPase subunit G"/>
    <property type="match status" value="1"/>
</dbReference>
<dbReference type="SUPFAM" id="SSF81573">
    <property type="entry name" value="F1F0 ATP synthase subunit B, membrane domain"/>
    <property type="match status" value="1"/>
</dbReference>
<sequence>MCGSDRPRLRAPDSPFNRPYPALIFFYPVSKAERFLANMSAQNSAGIQTLLDAEREAQKIVQKAREYRTQRIRDAKLEAQKEIEEYRNQKEEEYKKFEGEHSSGYKVSEEEADKEAEVKLQEIKDAGKKQGDKVVADLIRVTTDVKPEASEKIKA</sequence>
<feature type="coiled-coil region" evidence="6">
    <location>
        <begin position="50"/>
        <end position="100"/>
    </location>
</feature>
<comment type="similarity">
    <text evidence="1 5">Belongs to the V-ATPase G subunit family.</text>
</comment>
<name>A0A9W9M5Q3_9EURO</name>
<organism evidence="7 8">
    <name type="scientific">Penicillium cf. griseofulvum</name>
    <dbReference type="NCBI Taxonomy" id="2972120"/>
    <lineage>
        <taxon>Eukaryota</taxon>
        <taxon>Fungi</taxon>
        <taxon>Dikarya</taxon>
        <taxon>Ascomycota</taxon>
        <taxon>Pezizomycotina</taxon>
        <taxon>Eurotiomycetes</taxon>
        <taxon>Eurotiomycetidae</taxon>
        <taxon>Eurotiales</taxon>
        <taxon>Aspergillaceae</taxon>
        <taxon>Penicillium</taxon>
    </lineage>
</organism>
<dbReference type="InterPro" id="IPR028987">
    <property type="entry name" value="ATP_synth_B-like_membr_sf"/>
</dbReference>
<dbReference type="AlphaFoldDB" id="A0A9W9M5Q3"/>
<dbReference type="Proteomes" id="UP001150879">
    <property type="component" value="Unassembled WGS sequence"/>
</dbReference>
<gene>
    <name evidence="7" type="ORF">N7472_008862</name>
</gene>
<comment type="caution">
    <text evidence="7">The sequence shown here is derived from an EMBL/GenBank/DDBJ whole genome shotgun (WGS) entry which is preliminary data.</text>
</comment>
<keyword evidence="6" id="KW-0175">Coiled coil</keyword>
<dbReference type="FunFam" id="1.20.5.2950:FF:000001">
    <property type="entry name" value="V-type proton ATPase subunit G"/>
    <property type="match status" value="1"/>
</dbReference>
<dbReference type="EMBL" id="JAPQKP010000005">
    <property type="protein sequence ID" value="KAJ5189848.1"/>
    <property type="molecule type" value="Genomic_DNA"/>
</dbReference>
<protein>
    <recommendedName>
        <fullName evidence="5">V-type proton ATPase subunit G</fullName>
    </recommendedName>
</protein>
<accession>A0A9W9M5Q3</accession>
<proteinExistence type="inferred from homology"/>
<reference evidence="7" key="1">
    <citation type="submission" date="2022-11" db="EMBL/GenBank/DDBJ databases">
        <authorList>
            <person name="Petersen C."/>
        </authorList>
    </citation>
    <scope>NUCLEOTIDE SEQUENCE</scope>
    <source>
        <strain evidence="7">IBT 16849</strain>
    </source>
</reference>
<comment type="function">
    <text evidence="5">Subunit of the V1 complex of vacuolar(H+)-ATPase (V-ATPase), a multisubunit enzyme composed of a peripheral complex (V1) that hydrolyzes ATP and a membrane integral complex (V0) that translocates protons. V-ATPase is responsible for acidifying and maintaining the pH of intracellular compartments and in some cell types, is targeted to the plasma membrane, where it is responsible for acidifying the extracellular environment.</text>
</comment>
<evidence type="ECO:0000256" key="3">
    <source>
        <dbReference type="ARBA" id="ARBA00022781"/>
    </source>
</evidence>
<dbReference type="PANTHER" id="PTHR12713">
    <property type="entry name" value="VACUOLAR ATP SYNTHASE SUBUNIT G"/>
    <property type="match status" value="1"/>
</dbReference>
<evidence type="ECO:0000256" key="4">
    <source>
        <dbReference type="ARBA" id="ARBA00023065"/>
    </source>
</evidence>
<dbReference type="GO" id="GO:0000221">
    <property type="term" value="C:vacuolar proton-transporting V-type ATPase, V1 domain"/>
    <property type="evidence" value="ECO:0007669"/>
    <property type="project" value="TreeGrafter"/>
</dbReference>
<dbReference type="NCBIfam" id="TIGR01147">
    <property type="entry name" value="V_ATP_synt_G"/>
    <property type="match status" value="1"/>
</dbReference>
<evidence type="ECO:0000313" key="8">
    <source>
        <dbReference type="Proteomes" id="UP001150879"/>
    </source>
</evidence>
<evidence type="ECO:0000313" key="7">
    <source>
        <dbReference type="EMBL" id="KAJ5189848.1"/>
    </source>
</evidence>
<keyword evidence="2 5" id="KW-0813">Transport</keyword>
<dbReference type="Pfam" id="PF03179">
    <property type="entry name" value="V-ATPase_G"/>
    <property type="match status" value="1"/>
</dbReference>
<comment type="subunit">
    <text evidence="5">V-ATPase is a heteromultimeric enzyme made up of two complexes: the ATP-hydrolytic V1 complex and the proton translocation V0 complex.</text>
</comment>
<evidence type="ECO:0000256" key="2">
    <source>
        <dbReference type="ARBA" id="ARBA00022448"/>
    </source>
</evidence>
<dbReference type="Gene3D" id="1.20.5.2950">
    <property type="match status" value="1"/>
</dbReference>